<comment type="caution">
    <text evidence="2">The sequence shown here is derived from an EMBL/GenBank/DDBJ whole genome shotgun (WGS) entry which is preliminary data.</text>
</comment>
<name>A0AAV2Z4F6_9STRA</name>
<keyword evidence="3" id="KW-1185">Reference proteome</keyword>
<dbReference type="AlphaFoldDB" id="A0AAV2Z4F6"/>
<feature type="region of interest" description="Disordered" evidence="1">
    <location>
        <begin position="64"/>
        <end position="96"/>
    </location>
</feature>
<accession>A0AAV2Z4F6</accession>
<feature type="compositionally biased region" description="Polar residues" evidence="1">
    <location>
        <begin position="75"/>
        <end position="91"/>
    </location>
</feature>
<dbReference type="EMBL" id="DAKRPA010000034">
    <property type="protein sequence ID" value="DBA02246.1"/>
    <property type="molecule type" value="Genomic_DNA"/>
</dbReference>
<gene>
    <name evidence="2" type="ORF">N0F65_007656</name>
</gene>
<dbReference type="Proteomes" id="UP001146120">
    <property type="component" value="Unassembled WGS sequence"/>
</dbReference>
<reference evidence="2" key="1">
    <citation type="submission" date="2022-11" db="EMBL/GenBank/DDBJ databases">
        <authorList>
            <person name="Morgan W.R."/>
            <person name="Tartar A."/>
        </authorList>
    </citation>
    <scope>NUCLEOTIDE SEQUENCE</scope>
    <source>
        <strain evidence="2">ARSEF 373</strain>
    </source>
</reference>
<evidence type="ECO:0000256" key="1">
    <source>
        <dbReference type="SAM" id="MobiDB-lite"/>
    </source>
</evidence>
<protein>
    <submittedName>
        <fullName evidence="2">Uncharacterized protein</fullName>
    </submittedName>
</protein>
<evidence type="ECO:0000313" key="3">
    <source>
        <dbReference type="Proteomes" id="UP001146120"/>
    </source>
</evidence>
<evidence type="ECO:0000313" key="2">
    <source>
        <dbReference type="EMBL" id="DBA02246.1"/>
    </source>
</evidence>
<reference evidence="2" key="2">
    <citation type="journal article" date="2023" name="Microbiol Resour">
        <title>Decontamination and Annotation of the Draft Genome Sequence of the Oomycete Lagenidium giganteum ARSEF 373.</title>
        <authorList>
            <person name="Morgan W.R."/>
            <person name="Tartar A."/>
        </authorList>
    </citation>
    <scope>NUCLEOTIDE SEQUENCE</scope>
    <source>
        <strain evidence="2">ARSEF 373</strain>
    </source>
</reference>
<organism evidence="2 3">
    <name type="scientific">Lagenidium giganteum</name>
    <dbReference type="NCBI Taxonomy" id="4803"/>
    <lineage>
        <taxon>Eukaryota</taxon>
        <taxon>Sar</taxon>
        <taxon>Stramenopiles</taxon>
        <taxon>Oomycota</taxon>
        <taxon>Peronosporomycetes</taxon>
        <taxon>Pythiales</taxon>
        <taxon>Pythiaceae</taxon>
    </lineage>
</organism>
<sequence length="266" mass="29346">MTRTPMPFKGESFPPYVCQGIKTQRDGEIVSGLTPSKHVAAAEASATPTSPMKRKSSGSILPLATTGSRHDPATDQVTLKQTLSPPRTQNVRKPAVATRSSVIVKRSLQQRPSLSDQLQTISTGAAAITQQLKVAHNLATSPSSSLAVSSDIGIRAITTRMTVAQLQCRFPCPVAFERDRCVYLFQHPFAPKEINMIMYYRDMTHVQWHTGERSFSFRIDHALEQFGEDYNAANPQHNITITFATLSEVHKVKAFLAKVAPSITRR</sequence>
<proteinExistence type="predicted"/>